<proteinExistence type="predicted"/>
<gene>
    <name evidence="1" type="ORF">F1325_02240</name>
</gene>
<dbReference type="GO" id="GO:0016787">
    <property type="term" value="F:hydrolase activity"/>
    <property type="evidence" value="ECO:0007669"/>
    <property type="project" value="UniProtKB-KW"/>
</dbReference>
<sequence length="136" mass="15309">MTAANQINQKLKRSRRYVFERKDFADIASYDQIGRALNQLIKQGNLMKIGYGLYTKARENSLTGRLMPTNPGGTDAILREVLKMKGVDFEIDALSLQSLSGNSTQIPSTVRYSWDPKQFNRKLVIGNRVLSAPNSK</sequence>
<name>A0A6I7D4W7_9GAMM</name>
<reference evidence="1 2" key="1">
    <citation type="submission" date="2019-09" db="EMBL/GenBank/DDBJ databases">
        <title>Emergence of a chromosome-mediated tetracycline resistance gene in Proteus strain.</title>
        <authorList>
            <person name="He D."/>
            <person name="Wang L."/>
        </authorList>
    </citation>
    <scope>NUCLEOTIDE SEQUENCE [LARGE SCALE GENOMIC DNA]</scope>
    <source>
        <strain evidence="1 2">T60</strain>
    </source>
</reference>
<evidence type="ECO:0000313" key="1">
    <source>
        <dbReference type="EMBL" id="QHN09343.1"/>
    </source>
</evidence>
<dbReference type="Proteomes" id="UP000464700">
    <property type="component" value="Chromosome"/>
</dbReference>
<dbReference type="RefSeq" id="WP_160229941.1">
    <property type="nucleotide sequence ID" value="NZ_CP043925.1"/>
</dbReference>
<keyword evidence="2" id="KW-1185">Reference proteome</keyword>
<dbReference type="KEGG" id="pcol:F1325_02240"/>
<dbReference type="InterPro" id="IPR045738">
    <property type="entry name" value="DUF6088"/>
</dbReference>
<evidence type="ECO:0000313" key="2">
    <source>
        <dbReference type="Proteomes" id="UP000464700"/>
    </source>
</evidence>
<protein>
    <submittedName>
        <fullName evidence="1">S-adenosylhomocysteine hydrolase</fullName>
    </submittedName>
</protein>
<organism evidence="1 2">
    <name type="scientific">Proteus columbae</name>
    <dbReference type="NCBI Taxonomy" id="1987580"/>
    <lineage>
        <taxon>Bacteria</taxon>
        <taxon>Pseudomonadati</taxon>
        <taxon>Pseudomonadota</taxon>
        <taxon>Gammaproteobacteria</taxon>
        <taxon>Enterobacterales</taxon>
        <taxon>Morganellaceae</taxon>
        <taxon>Proteus</taxon>
    </lineage>
</organism>
<dbReference type="AlphaFoldDB" id="A0A6I7D4W7"/>
<keyword evidence="1" id="KW-0378">Hydrolase</keyword>
<dbReference type="EMBL" id="CP043925">
    <property type="protein sequence ID" value="QHN09343.1"/>
    <property type="molecule type" value="Genomic_DNA"/>
</dbReference>
<accession>A0A6I7D4W7</accession>
<dbReference type="Pfam" id="PF19570">
    <property type="entry name" value="DUF6088"/>
    <property type="match status" value="1"/>
</dbReference>